<evidence type="ECO:0000256" key="3">
    <source>
        <dbReference type="ARBA" id="ARBA00022801"/>
    </source>
</evidence>
<comment type="similarity">
    <text evidence="1 7">Belongs to the phospholipase B-like family.</text>
</comment>
<protein>
    <recommendedName>
        <fullName evidence="7">Phospholipase B-like</fullName>
        <ecNumber evidence="7">3.1.1.-</ecNumber>
    </recommendedName>
</protein>
<dbReference type="Proteomes" id="UP000050761">
    <property type="component" value="Unassembled WGS sequence"/>
</dbReference>
<feature type="signal peptide" evidence="7">
    <location>
        <begin position="1"/>
        <end position="19"/>
    </location>
</feature>
<dbReference type="EC" id="3.1.1.-" evidence="7"/>
<dbReference type="PANTHER" id="PTHR12370">
    <property type="entry name" value="PHOSPHOLIPASE B-RELATED"/>
    <property type="match status" value="1"/>
</dbReference>
<evidence type="ECO:0000256" key="4">
    <source>
        <dbReference type="ARBA" id="ARBA00022963"/>
    </source>
</evidence>
<dbReference type="GO" id="GO:0004620">
    <property type="term" value="F:phospholipase activity"/>
    <property type="evidence" value="ECO:0007669"/>
    <property type="project" value="InterPro"/>
</dbReference>
<evidence type="ECO:0000313" key="8">
    <source>
        <dbReference type="EMBL" id="VDP08193.1"/>
    </source>
</evidence>
<accession>A0A3P8EH69</accession>
<feature type="chain" id="PRO_5044515921" description="Phospholipase B-like" evidence="7">
    <location>
        <begin position="20"/>
        <end position="466"/>
    </location>
</feature>
<gene>
    <name evidence="8" type="ORF">HPBE_LOCUS17195</name>
</gene>
<reference evidence="10" key="2">
    <citation type="submission" date="2019-09" db="UniProtKB">
        <authorList>
            <consortium name="WormBaseParasite"/>
        </authorList>
    </citation>
    <scope>IDENTIFICATION</scope>
</reference>
<dbReference type="OrthoDB" id="443524at2759"/>
<evidence type="ECO:0000256" key="7">
    <source>
        <dbReference type="RuleBase" id="RU364138"/>
    </source>
</evidence>
<keyword evidence="6" id="KW-0325">Glycoprotein</keyword>
<keyword evidence="4 7" id="KW-0442">Lipid degradation</keyword>
<dbReference type="Gene3D" id="3.60.60.30">
    <property type="match status" value="1"/>
</dbReference>
<dbReference type="GO" id="GO:0009395">
    <property type="term" value="P:phospholipid catabolic process"/>
    <property type="evidence" value="ECO:0007669"/>
    <property type="project" value="TreeGrafter"/>
</dbReference>
<proteinExistence type="inferred from homology"/>
<dbReference type="EMBL" id="UZAH01029850">
    <property type="protein sequence ID" value="VDP08193.1"/>
    <property type="molecule type" value="Genomic_DNA"/>
</dbReference>
<sequence length="466" mass="54029">MRLLLSLALCAVISTCVKIRESRDYLKDNRVPPLPKGKNPHGTSQFQYTYLSVCINGTEENLLDIVYEKQCEDKESQVALGRYTNQVNTTGWGILEIETFSGHPYDVQAYAAGVAEGELTRLQIHYHYQNTVQNLCKNHTIFCKRLYKYLTKNLDWMRSQVLTQPPTDLFWRHVNLTFAQMTGVYDAYMKRNLTPEIGFDLSPIMMIQLSGELFDLNKYLNKTPDPQEYPEAGRCSGFVKLAPGNKDMFFAHVAMSSLSWMIRVLKLYKFAFDKNEVPGHTVSFSGYPGQLASADDYTLTSAGLGSIETTIAIFNKELYTDKYIKPEGQVHCWLRSTISNYLTKTAKQWVELFSRYNSGTYNNQWTVLDYKTFKPGKEIPDKDVLWILEQTPGSIEMEDVTWFLKKYSYWPSYNVPFIKEITRVAGFSEKARQFDWYKWGSTPRARIFDRDHHKVQDMDTLTKLMR</sequence>
<keyword evidence="9" id="KW-1185">Reference proteome</keyword>
<evidence type="ECO:0000256" key="5">
    <source>
        <dbReference type="ARBA" id="ARBA00023098"/>
    </source>
</evidence>
<evidence type="ECO:0000256" key="1">
    <source>
        <dbReference type="ARBA" id="ARBA00007835"/>
    </source>
</evidence>
<keyword evidence="2 7" id="KW-0732">Signal</keyword>
<name>A0A3P8EH69_HELPZ</name>
<evidence type="ECO:0000313" key="10">
    <source>
        <dbReference type="WBParaSite" id="HPBE_0001719601-mRNA-1"/>
    </source>
</evidence>
<evidence type="ECO:0000256" key="6">
    <source>
        <dbReference type="ARBA" id="ARBA00023180"/>
    </source>
</evidence>
<keyword evidence="5 7" id="KW-0443">Lipid metabolism</keyword>
<dbReference type="InterPro" id="IPR007000">
    <property type="entry name" value="PLipase_B-like"/>
</dbReference>
<dbReference type="PANTHER" id="PTHR12370:SF8">
    <property type="entry name" value="PHOSPHOLIPASE B-LIKE 3-RELATED"/>
    <property type="match status" value="1"/>
</dbReference>
<dbReference type="AlphaFoldDB" id="A0A3P8EH69"/>
<dbReference type="Pfam" id="PF04916">
    <property type="entry name" value="Phospholip_B"/>
    <property type="match status" value="1"/>
</dbReference>
<dbReference type="GO" id="GO:0005576">
    <property type="term" value="C:extracellular region"/>
    <property type="evidence" value="ECO:0007669"/>
    <property type="project" value="TreeGrafter"/>
</dbReference>
<organism evidence="8">
    <name type="scientific">Heligmosomoides polygyrus</name>
    <name type="common">Parasitic roundworm</name>
    <dbReference type="NCBI Taxonomy" id="6339"/>
    <lineage>
        <taxon>Eukaryota</taxon>
        <taxon>Metazoa</taxon>
        <taxon>Ecdysozoa</taxon>
        <taxon>Nematoda</taxon>
        <taxon>Chromadorea</taxon>
        <taxon>Rhabditida</taxon>
        <taxon>Rhabditina</taxon>
        <taxon>Rhabditomorpha</taxon>
        <taxon>Strongyloidea</taxon>
        <taxon>Heligmosomidae</taxon>
        <taxon>Heligmosomoides</taxon>
    </lineage>
</organism>
<comment type="function">
    <text evidence="7">Putative phospholipase.</text>
</comment>
<keyword evidence="3 7" id="KW-0378">Hydrolase</keyword>
<evidence type="ECO:0000256" key="2">
    <source>
        <dbReference type="ARBA" id="ARBA00022729"/>
    </source>
</evidence>
<reference evidence="8 9" key="1">
    <citation type="submission" date="2018-11" db="EMBL/GenBank/DDBJ databases">
        <authorList>
            <consortium name="Pathogen Informatics"/>
        </authorList>
    </citation>
    <scope>NUCLEOTIDE SEQUENCE [LARGE SCALE GENOMIC DNA]</scope>
</reference>
<evidence type="ECO:0000313" key="9">
    <source>
        <dbReference type="Proteomes" id="UP000050761"/>
    </source>
</evidence>
<dbReference type="WBParaSite" id="HPBE_0001719601-mRNA-1">
    <property type="protein sequence ID" value="HPBE_0001719601-mRNA-1"/>
    <property type="gene ID" value="HPBE_0001719601"/>
</dbReference>